<feature type="region of interest" description="Disordered" evidence="4">
    <location>
        <begin position="364"/>
        <end position="403"/>
    </location>
</feature>
<evidence type="ECO:0000256" key="3">
    <source>
        <dbReference type="PROSITE-ProRule" id="PRU00221"/>
    </source>
</evidence>
<dbReference type="InterPro" id="IPR015943">
    <property type="entry name" value="WD40/YVTN_repeat-like_dom_sf"/>
</dbReference>
<dbReference type="InterPro" id="IPR001680">
    <property type="entry name" value="WD40_rpt"/>
</dbReference>
<dbReference type="Gene3D" id="2.130.10.10">
    <property type="entry name" value="YVTN repeat-like/Quinoprotein amine dehydrogenase"/>
    <property type="match status" value="2"/>
</dbReference>
<dbReference type="InterPro" id="IPR036322">
    <property type="entry name" value="WD40_repeat_dom_sf"/>
</dbReference>
<feature type="repeat" description="WD" evidence="3">
    <location>
        <begin position="119"/>
        <end position="162"/>
    </location>
</feature>
<dbReference type="AlphaFoldDB" id="A0A0F4Z872"/>
<protein>
    <submittedName>
        <fullName evidence="5">Uncharacterized protein</fullName>
    </submittedName>
</protein>
<proteinExistence type="predicted"/>
<sequence length="403" mass="43914">MSMTTNTDNFFQTDATHAKNARRDAKSTNQFGNPIKLKSKILALVADPSSPFGSVFVAESASKVRRVNLETGAVSKSYSGPTAPVTCLAATKNVVAAGSWDKAIYQWDIATAERIGAPLLGHSDFVKALLWTKLDGIDVLISGGADKKIIVWDATAGRQLYTVQDPAVAMGSVQHLALDPVLSTPSAAVIVSAGSDPHIRRWKLSLSSHEKLPEKFADAGARTAEERLTIREHETGVYRVAFAADDEADLWTASADGTAKCLVRARHFTTDDVINHGDHVRAVLVTDEWVVTAGRDEDVKIWDKASGKLAYALYGHYDEVTDLLLVTDPRDLSQKVCSVSIDGTVRLWPLKRKELAGLVEEMIKEQKRQEGGEEKEKEEEKEGDGLLTAEEEAELAALMEDDD</sequence>
<dbReference type="PROSITE" id="PS50082">
    <property type="entry name" value="WD_REPEATS_2"/>
    <property type="match status" value="3"/>
</dbReference>
<keyword evidence="1 3" id="KW-0853">WD repeat</keyword>
<feature type="compositionally biased region" description="Basic and acidic residues" evidence="4">
    <location>
        <begin position="364"/>
        <end position="384"/>
    </location>
</feature>
<evidence type="ECO:0000256" key="2">
    <source>
        <dbReference type="ARBA" id="ARBA00022737"/>
    </source>
</evidence>
<dbReference type="PANTHER" id="PTHR22847:SF681">
    <property type="entry name" value="F-BOX PROTEIN MET30"/>
    <property type="match status" value="1"/>
</dbReference>
<name>A0A0F4Z872_9PEZI</name>
<feature type="region of interest" description="Disordered" evidence="4">
    <location>
        <begin position="1"/>
        <end position="31"/>
    </location>
</feature>
<keyword evidence="2" id="KW-0677">Repeat</keyword>
<comment type="caution">
    <text evidence="5">The sequence shown here is derived from an EMBL/GenBank/DDBJ whole genome shotgun (WGS) entry which is preliminary data.</text>
</comment>
<dbReference type="Proteomes" id="UP000033483">
    <property type="component" value="Unassembled WGS sequence"/>
</dbReference>
<dbReference type="InterPro" id="IPR020472">
    <property type="entry name" value="WD40_PAC1"/>
</dbReference>
<dbReference type="Pfam" id="PF00400">
    <property type="entry name" value="WD40"/>
    <property type="match status" value="4"/>
</dbReference>
<dbReference type="PANTHER" id="PTHR22847">
    <property type="entry name" value="WD40 REPEAT PROTEIN"/>
    <property type="match status" value="1"/>
</dbReference>
<feature type="repeat" description="WD" evidence="3">
    <location>
        <begin position="273"/>
        <end position="312"/>
    </location>
</feature>
<dbReference type="GO" id="GO:0000209">
    <property type="term" value="P:protein polyubiquitination"/>
    <property type="evidence" value="ECO:0007669"/>
    <property type="project" value="TreeGrafter"/>
</dbReference>
<dbReference type="OrthoDB" id="6262491at2759"/>
<evidence type="ECO:0000256" key="4">
    <source>
        <dbReference type="SAM" id="MobiDB-lite"/>
    </source>
</evidence>
<dbReference type="GO" id="GO:0043130">
    <property type="term" value="F:ubiquitin binding"/>
    <property type="evidence" value="ECO:0007669"/>
    <property type="project" value="TreeGrafter"/>
</dbReference>
<reference evidence="5 6" key="1">
    <citation type="submission" date="2015-03" db="EMBL/GenBank/DDBJ databases">
        <authorList>
            <person name="Radwan O."/>
            <person name="Al-Naeli F.A."/>
            <person name="Rendon G.A."/>
            <person name="Fields C."/>
        </authorList>
    </citation>
    <scope>NUCLEOTIDE SEQUENCE [LARGE SCALE GENOMIC DNA]</scope>
    <source>
        <strain evidence="5">CR-DP1</strain>
    </source>
</reference>
<dbReference type="GO" id="GO:0043224">
    <property type="term" value="C:nuclear SCF ubiquitin ligase complex"/>
    <property type="evidence" value="ECO:0007669"/>
    <property type="project" value="TreeGrafter"/>
</dbReference>
<dbReference type="EMBL" id="LAEV01002045">
    <property type="protein sequence ID" value="KKA26692.1"/>
    <property type="molecule type" value="Genomic_DNA"/>
</dbReference>
<gene>
    <name evidence="5" type="ORF">TD95_001631</name>
</gene>
<feature type="compositionally biased region" description="Polar residues" evidence="4">
    <location>
        <begin position="1"/>
        <end position="15"/>
    </location>
</feature>
<evidence type="ECO:0000256" key="1">
    <source>
        <dbReference type="ARBA" id="ARBA00022574"/>
    </source>
</evidence>
<evidence type="ECO:0000313" key="5">
    <source>
        <dbReference type="EMBL" id="KKA26692.1"/>
    </source>
</evidence>
<dbReference type="PRINTS" id="PR00320">
    <property type="entry name" value="GPROTEINBRPT"/>
</dbReference>
<feature type="compositionally biased region" description="Acidic residues" evidence="4">
    <location>
        <begin position="389"/>
        <end position="403"/>
    </location>
</feature>
<keyword evidence="6" id="KW-1185">Reference proteome</keyword>
<accession>A0A0F4Z872</accession>
<dbReference type="SUPFAM" id="SSF50978">
    <property type="entry name" value="WD40 repeat-like"/>
    <property type="match status" value="1"/>
</dbReference>
<feature type="repeat" description="WD" evidence="3">
    <location>
        <begin position="78"/>
        <end position="117"/>
    </location>
</feature>
<organism evidence="5 6">
    <name type="scientific">Thielaviopsis punctulata</name>
    <dbReference type="NCBI Taxonomy" id="72032"/>
    <lineage>
        <taxon>Eukaryota</taxon>
        <taxon>Fungi</taxon>
        <taxon>Dikarya</taxon>
        <taxon>Ascomycota</taxon>
        <taxon>Pezizomycotina</taxon>
        <taxon>Sordariomycetes</taxon>
        <taxon>Hypocreomycetidae</taxon>
        <taxon>Microascales</taxon>
        <taxon>Ceratocystidaceae</taxon>
        <taxon>Thielaviopsis</taxon>
    </lineage>
</organism>
<dbReference type="SMART" id="SM00320">
    <property type="entry name" value="WD40"/>
    <property type="match status" value="5"/>
</dbReference>
<evidence type="ECO:0000313" key="6">
    <source>
        <dbReference type="Proteomes" id="UP000033483"/>
    </source>
</evidence>